<reference evidence="2" key="1">
    <citation type="journal article" date="2021" name="Microb. Physiol.">
        <title>Proteogenomic Insights into the Physiology of Marine, Sulfate-Reducing, Filamentous Desulfonema limicola and Desulfonema magnum.</title>
        <authorList>
            <person name="Schnaars V."/>
            <person name="Wohlbrand L."/>
            <person name="Scheve S."/>
            <person name="Hinrichs C."/>
            <person name="Reinhardt R."/>
            <person name="Rabus R."/>
        </authorList>
    </citation>
    <scope>NUCLEOTIDE SEQUENCE</scope>
    <source>
        <strain evidence="2">5ac10</strain>
    </source>
</reference>
<evidence type="ECO:0000313" key="3">
    <source>
        <dbReference type="Proteomes" id="UP000663720"/>
    </source>
</evidence>
<dbReference type="InterPro" id="IPR002575">
    <property type="entry name" value="Aminoglycoside_PTrfase"/>
</dbReference>
<organism evidence="2 3">
    <name type="scientific">Desulfonema limicola</name>
    <dbReference type="NCBI Taxonomy" id="45656"/>
    <lineage>
        <taxon>Bacteria</taxon>
        <taxon>Pseudomonadati</taxon>
        <taxon>Thermodesulfobacteriota</taxon>
        <taxon>Desulfobacteria</taxon>
        <taxon>Desulfobacterales</taxon>
        <taxon>Desulfococcaceae</taxon>
        <taxon>Desulfonema</taxon>
    </lineage>
</organism>
<dbReference type="RefSeq" id="WP_207690899.1">
    <property type="nucleotide sequence ID" value="NZ_CP061799.1"/>
</dbReference>
<dbReference type="Proteomes" id="UP000663720">
    <property type="component" value="Chromosome"/>
</dbReference>
<accession>A0A975B5E1</accession>
<protein>
    <submittedName>
        <fullName evidence="2">Phosphotransferase family protein</fullName>
    </submittedName>
</protein>
<feature type="domain" description="Aminoglycoside phosphotransferase" evidence="1">
    <location>
        <begin position="199"/>
        <end position="245"/>
    </location>
</feature>
<keyword evidence="3" id="KW-1185">Reference proteome</keyword>
<name>A0A975B5E1_9BACT</name>
<sequence>MTIKEQNSLSTIEDVMTYLRSHPERLKTGLFQPSIKIIYSNKKKRYTEFYRIIAESKGKQRNIPQYFWIRIVKNKPADIIINVLNKQFSIMERVFDFFNNQDCKKLHLSCCKPVLFLPELRALISRECSGSILNSYLNKRIPVFNKTEILSACFNCGLWLGKFHEYFRDDNISDSDREICMNQFKEKYKRRPCREMDFITFCHNDYGPRNIFTDENSIEVIDFVGVEKGFPEQDILFFCNYIYKARFNLLYSKSFKSQMIDFFYNGYKSIC</sequence>
<evidence type="ECO:0000313" key="2">
    <source>
        <dbReference type="EMBL" id="QTA79116.1"/>
    </source>
</evidence>
<dbReference type="InterPro" id="IPR011009">
    <property type="entry name" value="Kinase-like_dom_sf"/>
</dbReference>
<dbReference type="AlphaFoldDB" id="A0A975B5E1"/>
<dbReference type="SUPFAM" id="SSF56112">
    <property type="entry name" value="Protein kinase-like (PK-like)"/>
    <property type="match status" value="1"/>
</dbReference>
<proteinExistence type="predicted"/>
<gene>
    <name evidence="2" type="ORF">dnl_13690</name>
</gene>
<dbReference type="KEGG" id="dli:dnl_13690"/>
<dbReference type="Gene3D" id="3.90.1200.10">
    <property type="match status" value="1"/>
</dbReference>
<dbReference type="Pfam" id="PF01636">
    <property type="entry name" value="APH"/>
    <property type="match status" value="1"/>
</dbReference>
<dbReference type="EMBL" id="CP061799">
    <property type="protein sequence ID" value="QTA79116.1"/>
    <property type="molecule type" value="Genomic_DNA"/>
</dbReference>
<evidence type="ECO:0000259" key="1">
    <source>
        <dbReference type="Pfam" id="PF01636"/>
    </source>
</evidence>